<organism evidence="7 8">
    <name type="scientific">Aspergillus wentii DTO 134E9</name>
    <dbReference type="NCBI Taxonomy" id="1073089"/>
    <lineage>
        <taxon>Eukaryota</taxon>
        <taxon>Fungi</taxon>
        <taxon>Dikarya</taxon>
        <taxon>Ascomycota</taxon>
        <taxon>Pezizomycotina</taxon>
        <taxon>Eurotiomycetes</taxon>
        <taxon>Eurotiomycetidae</taxon>
        <taxon>Eurotiales</taxon>
        <taxon>Aspergillaceae</taxon>
        <taxon>Aspergillus</taxon>
        <taxon>Aspergillus subgen. Cremei</taxon>
    </lineage>
</organism>
<evidence type="ECO:0000256" key="5">
    <source>
        <dbReference type="ARBA" id="ARBA00023242"/>
    </source>
</evidence>
<dbReference type="PANTHER" id="PTHR47660">
    <property type="entry name" value="TRANSCRIPTION FACTOR WITH C2H2 AND ZN(2)-CYS(6) DNA BINDING DOMAIN (EUROFUNG)-RELATED-RELATED"/>
    <property type="match status" value="1"/>
</dbReference>
<feature type="non-terminal residue" evidence="7">
    <location>
        <position position="1"/>
    </location>
</feature>
<reference evidence="8" key="1">
    <citation type="journal article" date="2017" name="Genome Biol.">
        <title>Comparative genomics reveals high biological diversity and specific adaptations in the industrially and medically important fungal genus Aspergillus.</title>
        <authorList>
            <person name="de Vries R.P."/>
            <person name="Riley R."/>
            <person name="Wiebenga A."/>
            <person name="Aguilar-Osorio G."/>
            <person name="Amillis S."/>
            <person name="Uchima C.A."/>
            <person name="Anderluh G."/>
            <person name="Asadollahi M."/>
            <person name="Askin M."/>
            <person name="Barry K."/>
            <person name="Battaglia E."/>
            <person name="Bayram O."/>
            <person name="Benocci T."/>
            <person name="Braus-Stromeyer S.A."/>
            <person name="Caldana C."/>
            <person name="Canovas D."/>
            <person name="Cerqueira G.C."/>
            <person name="Chen F."/>
            <person name="Chen W."/>
            <person name="Choi C."/>
            <person name="Clum A."/>
            <person name="Dos Santos R.A."/>
            <person name="Damasio A.R."/>
            <person name="Diallinas G."/>
            <person name="Emri T."/>
            <person name="Fekete E."/>
            <person name="Flipphi M."/>
            <person name="Freyberg S."/>
            <person name="Gallo A."/>
            <person name="Gournas C."/>
            <person name="Habgood R."/>
            <person name="Hainaut M."/>
            <person name="Harispe M.L."/>
            <person name="Henrissat B."/>
            <person name="Hilden K.S."/>
            <person name="Hope R."/>
            <person name="Hossain A."/>
            <person name="Karabika E."/>
            <person name="Karaffa L."/>
            <person name="Karanyi Z."/>
            <person name="Krasevec N."/>
            <person name="Kuo A."/>
            <person name="Kusch H."/>
            <person name="LaButti K."/>
            <person name="Lagendijk E.L."/>
            <person name="Lapidus A."/>
            <person name="Levasseur A."/>
            <person name="Lindquist E."/>
            <person name="Lipzen A."/>
            <person name="Logrieco A.F."/>
            <person name="MacCabe A."/>
            <person name="Maekelae M.R."/>
            <person name="Malavazi I."/>
            <person name="Melin P."/>
            <person name="Meyer V."/>
            <person name="Mielnichuk N."/>
            <person name="Miskei M."/>
            <person name="Molnar A.P."/>
            <person name="Mule G."/>
            <person name="Ngan C.Y."/>
            <person name="Orejas M."/>
            <person name="Orosz E."/>
            <person name="Ouedraogo J.P."/>
            <person name="Overkamp K.M."/>
            <person name="Park H.-S."/>
            <person name="Perrone G."/>
            <person name="Piumi F."/>
            <person name="Punt P.J."/>
            <person name="Ram A.F."/>
            <person name="Ramon A."/>
            <person name="Rauscher S."/>
            <person name="Record E."/>
            <person name="Riano-Pachon D.M."/>
            <person name="Robert V."/>
            <person name="Roehrig J."/>
            <person name="Ruller R."/>
            <person name="Salamov A."/>
            <person name="Salih N.S."/>
            <person name="Samson R.A."/>
            <person name="Sandor E."/>
            <person name="Sanguinetti M."/>
            <person name="Schuetze T."/>
            <person name="Sepcic K."/>
            <person name="Shelest E."/>
            <person name="Sherlock G."/>
            <person name="Sophianopoulou V."/>
            <person name="Squina F.M."/>
            <person name="Sun H."/>
            <person name="Susca A."/>
            <person name="Todd R.B."/>
            <person name="Tsang A."/>
            <person name="Unkles S.E."/>
            <person name="van de Wiele N."/>
            <person name="van Rossen-Uffink D."/>
            <person name="Oliveira J.V."/>
            <person name="Vesth T.C."/>
            <person name="Visser J."/>
            <person name="Yu J.-H."/>
            <person name="Zhou M."/>
            <person name="Andersen M.R."/>
            <person name="Archer D.B."/>
            <person name="Baker S.E."/>
            <person name="Benoit I."/>
            <person name="Brakhage A.A."/>
            <person name="Braus G.H."/>
            <person name="Fischer R."/>
            <person name="Frisvad J.C."/>
            <person name="Goldman G.H."/>
            <person name="Houbraken J."/>
            <person name="Oakley B."/>
            <person name="Pocsi I."/>
            <person name="Scazzocchio C."/>
            <person name="Seiboth B."/>
            <person name="vanKuyk P.A."/>
            <person name="Wortman J."/>
            <person name="Dyer P.S."/>
            <person name="Grigoriev I.V."/>
        </authorList>
    </citation>
    <scope>NUCLEOTIDE SEQUENCE [LARGE SCALE GENOMIC DNA]</scope>
    <source>
        <strain evidence="8">DTO 134E9</strain>
    </source>
</reference>
<accession>A0A1L9R5J4</accession>
<name>A0A1L9R5J4_ASPWE</name>
<dbReference type="GeneID" id="63755454"/>
<evidence type="ECO:0000256" key="3">
    <source>
        <dbReference type="ARBA" id="ARBA00023015"/>
    </source>
</evidence>
<dbReference type="STRING" id="1073089.A0A1L9R5J4"/>
<evidence type="ECO:0000256" key="1">
    <source>
        <dbReference type="ARBA" id="ARBA00022723"/>
    </source>
</evidence>
<dbReference type="GO" id="GO:0006351">
    <property type="term" value="P:DNA-templated transcription"/>
    <property type="evidence" value="ECO:0007669"/>
    <property type="project" value="InterPro"/>
</dbReference>
<gene>
    <name evidence="7" type="ORF">ASPWEDRAFT_95508</name>
</gene>
<dbReference type="PANTHER" id="PTHR47660:SF2">
    <property type="entry name" value="TRANSCRIPTION FACTOR WITH C2H2 AND ZN(2)-CYS(6) DNA BINDING DOMAIN (EUROFUNG)"/>
    <property type="match status" value="1"/>
</dbReference>
<dbReference type="OrthoDB" id="10018191at2759"/>
<proteinExistence type="predicted"/>
<evidence type="ECO:0000256" key="4">
    <source>
        <dbReference type="ARBA" id="ARBA00023163"/>
    </source>
</evidence>
<dbReference type="VEuPathDB" id="FungiDB:ASPWEDRAFT_95508"/>
<dbReference type="Pfam" id="PF04082">
    <property type="entry name" value="Fungal_trans"/>
    <property type="match status" value="1"/>
</dbReference>
<keyword evidence="5" id="KW-0539">Nucleus</keyword>
<protein>
    <recommendedName>
        <fullName evidence="6">Xylanolytic transcriptional activator regulatory domain-containing protein</fullName>
    </recommendedName>
</protein>
<dbReference type="RefSeq" id="XP_040683862.1">
    <property type="nucleotide sequence ID" value="XM_040839606.1"/>
</dbReference>
<sequence length="551" mass="61681">SWSLGDDFDVTALDLSLSSTISDWAELPTHLSTFPDEQGDRQFVPVEQNITVPQTRNTETPVQQNWFSHRGSIDSKSTPLMQGNQVHADESYRAGLSRRLQPRVHDEALPPFDTLNLFAKLYFTRFHPLFPVIHAASFRPTTENALLFLSICSVGSLFAGSQRAVAQGTRIFERLNKAILASWESILSGSKCDAVLMVQAGVIGQTFAILSGRPRDLLLADVLHGTVNAWMREATKGSPIPPDRALDTALSIEENWHRWVDAEQQARIYHALRIHDAELASLLHHEPVLRHRGGQKPDLAPDVLFTAPTAAKWAALYHRLEDPTDIIPHINLNSSFSAYSQLESINARLIDARRSHSFDTDTANEISHHLIEWRTQYNQTSLSTDTDPLSLPILWHAIYLSLYADINLLEQAIGRDGHDQSTNSAHAACTWASSPTAKNSLIHALLIQRHIETMRVSTEPAIHVPRALFHAGLVWLSFWRFTTDRQMRIAGYDSIPEIRMLGAETVNMVEEGMCEDGGHVVYRVMDLLRRVGRWGIAETFARVLGTAVEGV</sequence>
<evidence type="ECO:0000256" key="2">
    <source>
        <dbReference type="ARBA" id="ARBA00022833"/>
    </source>
</evidence>
<dbReference type="GO" id="GO:0003677">
    <property type="term" value="F:DNA binding"/>
    <property type="evidence" value="ECO:0007669"/>
    <property type="project" value="InterPro"/>
</dbReference>
<keyword evidence="4" id="KW-0804">Transcription</keyword>
<evidence type="ECO:0000313" key="7">
    <source>
        <dbReference type="EMBL" id="OJJ30185.1"/>
    </source>
</evidence>
<dbReference type="AlphaFoldDB" id="A0A1L9R5J4"/>
<feature type="non-terminal residue" evidence="7">
    <location>
        <position position="551"/>
    </location>
</feature>
<evidence type="ECO:0000259" key="6">
    <source>
        <dbReference type="Pfam" id="PF04082"/>
    </source>
</evidence>
<dbReference type="GO" id="GO:0008270">
    <property type="term" value="F:zinc ion binding"/>
    <property type="evidence" value="ECO:0007669"/>
    <property type="project" value="InterPro"/>
</dbReference>
<keyword evidence="8" id="KW-1185">Reference proteome</keyword>
<dbReference type="InterPro" id="IPR007219">
    <property type="entry name" value="XnlR_reg_dom"/>
</dbReference>
<keyword evidence="1" id="KW-0479">Metal-binding</keyword>
<feature type="domain" description="Xylanolytic transcriptional activator regulatory" evidence="6">
    <location>
        <begin position="120"/>
        <end position="268"/>
    </location>
</feature>
<dbReference type="CDD" id="cd12148">
    <property type="entry name" value="fungal_TF_MHR"/>
    <property type="match status" value="1"/>
</dbReference>
<dbReference type="EMBL" id="KV878217">
    <property type="protein sequence ID" value="OJJ30185.1"/>
    <property type="molecule type" value="Genomic_DNA"/>
</dbReference>
<keyword evidence="3" id="KW-0805">Transcription regulation</keyword>
<evidence type="ECO:0000313" key="8">
    <source>
        <dbReference type="Proteomes" id="UP000184383"/>
    </source>
</evidence>
<keyword evidence="2" id="KW-0862">Zinc</keyword>
<dbReference type="Proteomes" id="UP000184383">
    <property type="component" value="Unassembled WGS sequence"/>
</dbReference>